<dbReference type="PANTHER" id="PTHR39188:SF3">
    <property type="entry name" value="STAGE IV SPORULATION PROTEIN FB"/>
    <property type="match status" value="1"/>
</dbReference>
<comment type="caution">
    <text evidence="8">The sequence shown here is derived from an EMBL/GenBank/DDBJ whole genome shotgun (WGS) entry which is preliminary data.</text>
</comment>
<keyword evidence="7" id="KW-0812">Transmembrane</keyword>
<feature type="transmembrane region" description="Helical" evidence="7">
    <location>
        <begin position="198"/>
        <end position="219"/>
    </location>
</feature>
<feature type="transmembrane region" description="Helical" evidence="7">
    <location>
        <begin position="231"/>
        <end position="249"/>
    </location>
</feature>
<evidence type="ECO:0000256" key="5">
    <source>
        <dbReference type="ARBA" id="ARBA00022833"/>
    </source>
</evidence>
<keyword evidence="6" id="KW-0482">Metalloprotease</keyword>
<evidence type="ECO:0008006" key="10">
    <source>
        <dbReference type="Google" id="ProtNLM"/>
    </source>
</evidence>
<evidence type="ECO:0000256" key="1">
    <source>
        <dbReference type="ARBA" id="ARBA00001947"/>
    </source>
</evidence>
<name>A0ABQ5LVI8_9RHOB</name>
<keyword evidence="5" id="KW-0862">Zinc</keyword>
<feature type="transmembrane region" description="Helical" evidence="7">
    <location>
        <begin position="56"/>
        <end position="73"/>
    </location>
</feature>
<sequence>MRPGGAAGGAGAKQTISALRVVTLPQIRHIPATGRTPISPSIISGVRPPVNIRGQMTYLLLAILLVAATAHLVRPALAATHQLSVSVTDTRVLVALFPAILSVTLVFGLTFALALILALLVKEMGHVLGYRLAGHDDAQLRLLPLPGGPGISARAPANDAAALFILLMGPGFGLAPMVLAFALGAALQSTAPALADTARSYALAAGAVNFIALLPLWPLPGGRLLQLLMRARFPHLRGLVAAALTAFAIGLSLTLHSGLLFLVGLLTALALVLRPGDMQSTRPRLSRAQARTGFFAYFASIAAYFMGGWWVLQVFPALF</sequence>
<keyword evidence="7" id="KW-0472">Membrane</keyword>
<comment type="similarity">
    <text evidence="2">Belongs to the peptidase M50B family.</text>
</comment>
<protein>
    <recommendedName>
        <fullName evidence="10">Site-2 protease family protein</fullName>
    </recommendedName>
</protein>
<feature type="transmembrane region" description="Helical" evidence="7">
    <location>
        <begin position="255"/>
        <end position="273"/>
    </location>
</feature>
<keyword evidence="4" id="KW-0378">Hydrolase</keyword>
<dbReference type="Proteomes" id="UP001144205">
    <property type="component" value="Unassembled WGS sequence"/>
</dbReference>
<gene>
    <name evidence="8" type="ORF">STA1M1_27680</name>
</gene>
<evidence type="ECO:0000313" key="9">
    <source>
        <dbReference type="Proteomes" id="UP001144205"/>
    </source>
</evidence>
<feature type="transmembrane region" description="Helical" evidence="7">
    <location>
        <begin position="161"/>
        <end position="186"/>
    </location>
</feature>
<keyword evidence="3" id="KW-0645">Protease</keyword>
<feature type="transmembrane region" description="Helical" evidence="7">
    <location>
        <begin position="294"/>
        <end position="312"/>
    </location>
</feature>
<feature type="transmembrane region" description="Helical" evidence="7">
    <location>
        <begin position="93"/>
        <end position="121"/>
    </location>
</feature>
<comment type="cofactor">
    <cofactor evidence="1">
        <name>Zn(2+)</name>
        <dbReference type="ChEBI" id="CHEBI:29105"/>
    </cofactor>
</comment>
<keyword evidence="9" id="KW-1185">Reference proteome</keyword>
<organism evidence="8 9">
    <name type="scientific">Sinisalibacter aestuarii</name>
    <dbReference type="NCBI Taxonomy" id="2949426"/>
    <lineage>
        <taxon>Bacteria</taxon>
        <taxon>Pseudomonadati</taxon>
        <taxon>Pseudomonadota</taxon>
        <taxon>Alphaproteobacteria</taxon>
        <taxon>Rhodobacterales</taxon>
        <taxon>Roseobacteraceae</taxon>
        <taxon>Sinisalibacter</taxon>
    </lineage>
</organism>
<accession>A0ABQ5LVI8</accession>
<reference evidence="8" key="1">
    <citation type="journal article" date="2023" name="Int. J. Syst. Evol. Microbiol.">
        <title>Sinisalibacter aestuarii sp. nov., isolated from estuarine sediment of the Arakawa River.</title>
        <authorList>
            <person name="Arafat S.T."/>
            <person name="Hirano S."/>
            <person name="Sato A."/>
            <person name="Takeuchi K."/>
            <person name="Yasuda T."/>
            <person name="Terahara T."/>
            <person name="Hamada M."/>
            <person name="Kobayashi T."/>
        </authorList>
    </citation>
    <scope>NUCLEOTIDE SEQUENCE</scope>
    <source>
        <strain evidence="8">B-399</strain>
    </source>
</reference>
<evidence type="ECO:0000256" key="4">
    <source>
        <dbReference type="ARBA" id="ARBA00022801"/>
    </source>
</evidence>
<evidence type="ECO:0000313" key="8">
    <source>
        <dbReference type="EMBL" id="GKY88899.1"/>
    </source>
</evidence>
<evidence type="ECO:0000256" key="7">
    <source>
        <dbReference type="SAM" id="Phobius"/>
    </source>
</evidence>
<proteinExistence type="inferred from homology"/>
<evidence type="ECO:0000256" key="2">
    <source>
        <dbReference type="ARBA" id="ARBA00007931"/>
    </source>
</evidence>
<keyword evidence="7" id="KW-1133">Transmembrane helix</keyword>
<dbReference type="EMBL" id="BROH01000008">
    <property type="protein sequence ID" value="GKY88899.1"/>
    <property type="molecule type" value="Genomic_DNA"/>
</dbReference>
<evidence type="ECO:0000256" key="3">
    <source>
        <dbReference type="ARBA" id="ARBA00022670"/>
    </source>
</evidence>
<dbReference type="PANTHER" id="PTHR39188">
    <property type="entry name" value="MEMBRANE-ASSOCIATED ZINC METALLOPROTEASE M50B"/>
    <property type="match status" value="1"/>
</dbReference>
<evidence type="ECO:0000256" key="6">
    <source>
        <dbReference type="ARBA" id="ARBA00023049"/>
    </source>
</evidence>